<dbReference type="GO" id="GO:0046081">
    <property type="term" value="P:dUTP catabolic process"/>
    <property type="evidence" value="ECO:0007669"/>
    <property type="project" value="TreeGrafter"/>
</dbReference>
<dbReference type="InterPro" id="IPR048015">
    <property type="entry name" value="NTP-PPase_MazG-like_N"/>
</dbReference>
<protein>
    <submittedName>
        <fullName evidence="2">Nucleoside triphosphate pyrophosphohydrolase/pyrophosphatase MazG</fullName>
        <ecNumber evidence="2">3.6.1.1</ecNumber>
    </submittedName>
</protein>
<organism evidence="2 3">
    <name type="scientific">Jeotgalibaca dankookensis</name>
    <dbReference type="NCBI Taxonomy" id="708126"/>
    <lineage>
        <taxon>Bacteria</taxon>
        <taxon>Bacillati</taxon>
        <taxon>Bacillota</taxon>
        <taxon>Bacilli</taxon>
        <taxon>Lactobacillales</taxon>
        <taxon>Carnobacteriaceae</taxon>
        <taxon>Jeotgalibaca</taxon>
    </lineage>
</organism>
<dbReference type="GO" id="GO:0047429">
    <property type="term" value="F:nucleoside triphosphate diphosphatase activity"/>
    <property type="evidence" value="ECO:0007669"/>
    <property type="project" value="TreeGrafter"/>
</dbReference>
<evidence type="ECO:0000259" key="1">
    <source>
        <dbReference type="Pfam" id="PF03819"/>
    </source>
</evidence>
<dbReference type="GO" id="GO:0046061">
    <property type="term" value="P:dATP catabolic process"/>
    <property type="evidence" value="ECO:0007669"/>
    <property type="project" value="TreeGrafter"/>
</dbReference>
<keyword evidence="3" id="KW-1185">Reference proteome</keyword>
<dbReference type="GO" id="GO:0008168">
    <property type="term" value="F:methyltransferase activity"/>
    <property type="evidence" value="ECO:0007669"/>
    <property type="project" value="InterPro"/>
</dbReference>
<dbReference type="InterPro" id="IPR035996">
    <property type="entry name" value="4pyrrol_Methylase_sf"/>
</dbReference>
<evidence type="ECO:0000313" key="3">
    <source>
        <dbReference type="Proteomes" id="UP000188993"/>
    </source>
</evidence>
<dbReference type="OrthoDB" id="9808939at2"/>
<sequence length="239" mass="27731">MEIPYSLDKLLQTLSLTPLDGVQVLASRRFEADRLDLGSHILVLDISKPRHFLDIKEAILTKYPLEHPVALLHAIGREQESIIWKTLSKLVDNDRSLVPEILYIPPLSRDERTKSFATTQWYMDAIQAGDIWVQAQTHDSLLAYLEEESQEVAQAIANQDRENLIEELGDVLLQVLYHANHAEQKGNFLLEDILDVLNRKLRRRHPHVFDGYEVRTVEDIDAMWQAIKKKEKENHDEIR</sequence>
<dbReference type="AlphaFoldDB" id="A0A1S6IQL6"/>
<dbReference type="InterPro" id="IPR011551">
    <property type="entry name" value="NTP_PyrPHydrolase_MazG"/>
</dbReference>
<dbReference type="CDD" id="cd11528">
    <property type="entry name" value="NTP-PPase_MazG_Nterm"/>
    <property type="match status" value="1"/>
</dbReference>
<name>A0A1S6IQL6_9LACT</name>
<evidence type="ECO:0000313" key="2">
    <source>
        <dbReference type="EMBL" id="AQS53848.1"/>
    </source>
</evidence>
<proteinExistence type="predicted"/>
<dbReference type="Pfam" id="PF03819">
    <property type="entry name" value="MazG"/>
    <property type="match status" value="1"/>
</dbReference>
<dbReference type="PANTHER" id="PTHR30522:SF0">
    <property type="entry name" value="NUCLEOSIDE TRIPHOSPHATE PYROPHOSPHOHYDROLASE"/>
    <property type="match status" value="1"/>
</dbReference>
<dbReference type="GO" id="GO:0046076">
    <property type="term" value="P:dTTP catabolic process"/>
    <property type="evidence" value="ECO:0007669"/>
    <property type="project" value="TreeGrafter"/>
</dbReference>
<reference evidence="2 3" key="1">
    <citation type="journal article" date="2014" name="Int. J. Syst. Evol. Microbiol.">
        <title>Jeotgalibaca dankookensis gen. nov., sp. nov., a member of the family Carnobacteriaceae, isolated from seujeot (Korean traditional food).</title>
        <authorList>
            <person name="Lee D.G."/>
            <person name="Trujillo M.E."/>
            <person name="Kang H."/>
            <person name="Ahn T.Y."/>
        </authorList>
    </citation>
    <scope>NUCLEOTIDE SEQUENCE [LARGE SCALE GENOMIC DNA]</scope>
    <source>
        <strain evidence="2 3">EX-07</strain>
    </source>
</reference>
<gene>
    <name evidence="2" type="primary">mazG</name>
    <name evidence="2" type="ORF">BW727_101481</name>
</gene>
<dbReference type="GO" id="GO:0046047">
    <property type="term" value="P:TTP catabolic process"/>
    <property type="evidence" value="ECO:0007669"/>
    <property type="project" value="TreeGrafter"/>
</dbReference>
<accession>A0A1S6IQL6</accession>
<dbReference type="InterPro" id="IPR004518">
    <property type="entry name" value="MazG-like_dom"/>
</dbReference>
<dbReference type="GO" id="GO:0046052">
    <property type="term" value="P:UTP catabolic process"/>
    <property type="evidence" value="ECO:0007669"/>
    <property type="project" value="TreeGrafter"/>
</dbReference>
<dbReference type="SUPFAM" id="SSF101386">
    <property type="entry name" value="all-alpha NTP pyrophosphatases"/>
    <property type="match status" value="1"/>
</dbReference>
<dbReference type="RefSeq" id="WP_062470845.1">
    <property type="nucleotide sequence ID" value="NZ_BBYN01000023.1"/>
</dbReference>
<dbReference type="Proteomes" id="UP000188993">
    <property type="component" value="Chromosome"/>
</dbReference>
<dbReference type="KEGG" id="jda:BW727_101481"/>
<dbReference type="PANTHER" id="PTHR30522">
    <property type="entry name" value="NUCLEOSIDE TRIPHOSPHATE PYROPHOSPHOHYDROLASE"/>
    <property type="match status" value="1"/>
</dbReference>
<dbReference type="EMBL" id="CP019728">
    <property type="protein sequence ID" value="AQS53848.1"/>
    <property type="molecule type" value="Genomic_DNA"/>
</dbReference>
<dbReference type="GO" id="GO:0004427">
    <property type="term" value="F:inorganic diphosphate phosphatase activity"/>
    <property type="evidence" value="ECO:0007669"/>
    <property type="project" value="UniProtKB-EC"/>
</dbReference>
<dbReference type="EC" id="3.6.1.1" evidence="2"/>
<feature type="domain" description="NTP pyrophosphohydrolase MazG-like" evidence="1">
    <location>
        <begin position="136"/>
        <end position="209"/>
    </location>
</feature>
<keyword evidence="2" id="KW-0378">Hydrolase</keyword>
<dbReference type="STRING" id="708126.BW727_101481"/>
<dbReference type="Gene3D" id="1.10.287.1080">
    <property type="entry name" value="MazG-like"/>
    <property type="match status" value="1"/>
</dbReference>
<dbReference type="GO" id="GO:0006203">
    <property type="term" value="P:dGTP catabolic process"/>
    <property type="evidence" value="ECO:0007669"/>
    <property type="project" value="TreeGrafter"/>
</dbReference>
<dbReference type="SUPFAM" id="SSF53790">
    <property type="entry name" value="Tetrapyrrole methylase"/>
    <property type="match status" value="1"/>
</dbReference>